<proteinExistence type="predicted"/>
<dbReference type="EMBL" id="CP023067">
    <property type="protein sequence ID" value="ASY61673.1"/>
    <property type="molecule type" value="Genomic_DNA"/>
</dbReference>
<reference evidence="1 2" key="1">
    <citation type="submission" date="2017-08" db="EMBL/GenBank/DDBJ databases">
        <title>Multipartite genome sequences of Sinorhizobium species nodulating soybeans.</title>
        <authorList>
            <person name="Tian C.F."/>
        </authorList>
    </citation>
    <scope>NUCLEOTIDE SEQUENCE [LARGE SCALE GENOMIC DNA]</scope>
    <source>
        <strain evidence="1 2">CCBAU 05684</strain>
    </source>
</reference>
<name>A0A249P6V3_9HYPH</name>
<keyword evidence="2" id="KW-1185">Reference proteome</keyword>
<dbReference type="AlphaFoldDB" id="A0A249P6V3"/>
<evidence type="ECO:0000313" key="1">
    <source>
        <dbReference type="EMBL" id="ASY61673.1"/>
    </source>
</evidence>
<accession>A0A249P6V3</accession>
<dbReference type="KEGG" id="esj:SJ05684_c02040"/>
<evidence type="ECO:0000313" key="2">
    <source>
        <dbReference type="Proteomes" id="UP000217211"/>
    </source>
</evidence>
<gene>
    <name evidence="1" type="ORF">SJ05684_c02040</name>
</gene>
<organism evidence="1 2">
    <name type="scientific">Sinorhizobium sojae CCBAU 05684</name>
    <dbReference type="NCBI Taxonomy" id="716928"/>
    <lineage>
        <taxon>Bacteria</taxon>
        <taxon>Pseudomonadati</taxon>
        <taxon>Pseudomonadota</taxon>
        <taxon>Alphaproteobacteria</taxon>
        <taxon>Hyphomicrobiales</taxon>
        <taxon>Rhizobiaceae</taxon>
        <taxon>Sinorhizobium/Ensifer group</taxon>
        <taxon>Sinorhizobium</taxon>
    </lineage>
</organism>
<dbReference type="Proteomes" id="UP000217211">
    <property type="component" value="Chromosome"/>
</dbReference>
<sequence>MKFISAYNPDAIHETSCTGAARLSKNSSVAKARLLVEMP</sequence>
<protein>
    <submittedName>
        <fullName evidence="1">Uncharacterized protein</fullName>
    </submittedName>
</protein>